<accession>A0A9Q3CJH5</accession>
<feature type="region of interest" description="Disordered" evidence="1">
    <location>
        <begin position="583"/>
        <end position="619"/>
    </location>
</feature>
<protein>
    <submittedName>
        <fullName evidence="2">Uncharacterized protein</fullName>
    </submittedName>
</protein>
<evidence type="ECO:0000256" key="1">
    <source>
        <dbReference type="SAM" id="MobiDB-lite"/>
    </source>
</evidence>
<proteinExistence type="predicted"/>
<feature type="compositionally biased region" description="Low complexity" evidence="1">
    <location>
        <begin position="415"/>
        <end position="442"/>
    </location>
</feature>
<feature type="compositionally biased region" description="Polar residues" evidence="1">
    <location>
        <begin position="589"/>
        <end position="607"/>
    </location>
</feature>
<evidence type="ECO:0000313" key="2">
    <source>
        <dbReference type="EMBL" id="MBW0484190.1"/>
    </source>
</evidence>
<dbReference type="Proteomes" id="UP000765509">
    <property type="component" value="Unassembled WGS sequence"/>
</dbReference>
<gene>
    <name evidence="2" type="ORF">O181_023905</name>
</gene>
<name>A0A9Q3CJH5_9BASI</name>
<dbReference type="EMBL" id="AVOT02007569">
    <property type="protein sequence ID" value="MBW0484190.1"/>
    <property type="molecule type" value="Genomic_DNA"/>
</dbReference>
<comment type="caution">
    <text evidence="2">The sequence shown here is derived from an EMBL/GenBank/DDBJ whole genome shotgun (WGS) entry which is preliminary data.</text>
</comment>
<evidence type="ECO:0000313" key="3">
    <source>
        <dbReference type="Proteomes" id="UP000765509"/>
    </source>
</evidence>
<dbReference type="AlphaFoldDB" id="A0A9Q3CJH5"/>
<feature type="compositionally biased region" description="Low complexity" evidence="1">
    <location>
        <begin position="194"/>
        <end position="217"/>
    </location>
</feature>
<organism evidence="2 3">
    <name type="scientific">Austropuccinia psidii MF-1</name>
    <dbReference type="NCBI Taxonomy" id="1389203"/>
    <lineage>
        <taxon>Eukaryota</taxon>
        <taxon>Fungi</taxon>
        <taxon>Dikarya</taxon>
        <taxon>Basidiomycota</taxon>
        <taxon>Pucciniomycotina</taxon>
        <taxon>Pucciniomycetes</taxon>
        <taxon>Pucciniales</taxon>
        <taxon>Sphaerophragmiaceae</taxon>
        <taxon>Austropuccinia</taxon>
    </lineage>
</organism>
<reference evidence="2" key="1">
    <citation type="submission" date="2021-03" db="EMBL/GenBank/DDBJ databases">
        <title>Draft genome sequence of rust myrtle Austropuccinia psidii MF-1, a brazilian biotype.</title>
        <authorList>
            <person name="Quecine M.C."/>
            <person name="Pachon D.M.R."/>
            <person name="Bonatelli M.L."/>
            <person name="Correr F.H."/>
            <person name="Franceschini L.M."/>
            <person name="Leite T.F."/>
            <person name="Margarido G.R.A."/>
            <person name="Almeida C.A."/>
            <person name="Ferrarezi J.A."/>
            <person name="Labate C.A."/>
        </authorList>
    </citation>
    <scope>NUCLEOTIDE SEQUENCE</scope>
    <source>
        <strain evidence="2">MF-1</strain>
    </source>
</reference>
<keyword evidence="3" id="KW-1185">Reference proteome</keyword>
<feature type="compositionally biased region" description="Polar residues" evidence="1">
    <location>
        <begin position="353"/>
        <end position="368"/>
    </location>
</feature>
<feature type="compositionally biased region" description="Basic and acidic residues" evidence="1">
    <location>
        <begin position="169"/>
        <end position="178"/>
    </location>
</feature>
<feature type="region of interest" description="Disordered" evidence="1">
    <location>
        <begin position="400"/>
        <end position="450"/>
    </location>
</feature>
<feature type="compositionally biased region" description="Low complexity" evidence="1">
    <location>
        <begin position="374"/>
        <end position="384"/>
    </location>
</feature>
<feature type="region of interest" description="Disordered" evidence="1">
    <location>
        <begin position="194"/>
        <end position="226"/>
    </location>
</feature>
<feature type="region of interest" description="Disordered" evidence="1">
    <location>
        <begin position="351"/>
        <end position="385"/>
    </location>
</feature>
<sequence length="619" mass="69325">MTAGVSLYKKLLGFLEKDQVVLKVVIYLFVIQLKIQRIYQTKGPDPFALSMVNDQAEWKGSLEFYFAQTSLAPSKTQAKLTKRKSSLASLGDLDENIQTGKIVFEQWALGTEQRRRLGSRKLYGVEVKIENFQVLSLGIRQILKNSIRRLKSNRFHPSSTGKILGSKSDAIESSDRSDSLSPSIYQKISLSSSPLKSSASSASSSSSRLNSHSNPNPFKRKRTTIDATSNLPSSNLILNDSSSNSYHQSKFNQLWPILISGSPSSSLVSAQVERFGRIAIKKQNLIDSIGLEAAQKAIHRENFNSNSNLDHSHSKPNLHLNPSKSIQFSKWLLDSSDDQLVRSNINLIDPQPIRNQLQGSPNPSNSFHHQIHQFNPNFNSNSNLNRRHQSYNEFFKSISESSSIHHTSPPPTPPLQQSSSKSAASTSIISTSLSKSSSTPTPQASIFRPNSNLNQSLLSLAPSPTILMENKSPNLDHENHSNLKPNLLQTPKNRSTNLNYPTAHHLKNDYSPCSPTRKRITSSNNDILITKNFHLHHHLIQSPTRIGIENENWLNELDFNRLDQIDQSQSNKTSLDSFLGIFNHHQNQHPDPNRNQVSPQSTSSFNPSHHLDWLISPKN</sequence>
<feature type="region of interest" description="Disordered" evidence="1">
    <location>
        <begin position="158"/>
        <end position="180"/>
    </location>
</feature>